<comment type="caution">
    <text evidence="1">The sequence shown here is derived from an EMBL/GenBank/DDBJ whole genome shotgun (WGS) entry which is preliminary data.</text>
</comment>
<dbReference type="AlphaFoldDB" id="A0A643BNU4"/>
<gene>
    <name evidence="1" type="ORF">E2I00_007433</name>
</gene>
<sequence length="111" mass="13078">MDSRLQEIRERQKLRRQLLAQQVYSIFSGIVSNDCIGSSLSVNFRFCMMRIAVDCVVYVLIFRASYDTSAPNAKRKYQDEGETDEDKMEEYKASREWDNFMVKKKISPYNP</sequence>
<dbReference type="Proteomes" id="UP000437017">
    <property type="component" value="Unassembled WGS sequence"/>
</dbReference>
<evidence type="ECO:0000313" key="2">
    <source>
        <dbReference type="Proteomes" id="UP000437017"/>
    </source>
</evidence>
<dbReference type="EMBL" id="SGJD01007149">
    <property type="protein sequence ID" value="KAB0389543.1"/>
    <property type="molecule type" value="Genomic_DNA"/>
</dbReference>
<organism evidence="1 2">
    <name type="scientific">Balaenoptera physalus</name>
    <name type="common">Fin whale</name>
    <name type="synonym">Balaena physalus</name>
    <dbReference type="NCBI Taxonomy" id="9770"/>
    <lineage>
        <taxon>Eukaryota</taxon>
        <taxon>Metazoa</taxon>
        <taxon>Chordata</taxon>
        <taxon>Craniata</taxon>
        <taxon>Vertebrata</taxon>
        <taxon>Euteleostomi</taxon>
        <taxon>Mammalia</taxon>
        <taxon>Eutheria</taxon>
        <taxon>Laurasiatheria</taxon>
        <taxon>Artiodactyla</taxon>
        <taxon>Whippomorpha</taxon>
        <taxon>Cetacea</taxon>
        <taxon>Mysticeti</taxon>
        <taxon>Balaenopteridae</taxon>
        <taxon>Balaenoptera</taxon>
    </lineage>
</organism>
<keyword evidence="2" id="KW-1185">Reference proteome</keyword>
<dbReference type="OrthoDB" id="14833at2759"/>
<proteinExistence type="predicted"/>
<accession>A0A643BNU4</accession>
<reference evidence="1 2" key="1">
    <citation type="journal article" date="2019" name="PLoS ONE">
        <title>Genomic analyses reveal an absence of contemporary introgressive admixture between fin whales and blue whales, despite known hybrids.</title>
        <authorList>
            <person name="Westbury M.V."/>
            <person name="Petersen B."/>
            <person name="Lorenzen E.D."/>
        </authorList>
    </citation>
    <scope>NUCLEOTIDE SEQUENCE [LARGE SCALE GENOMIC DNA]</scope>
    <source>
        <strain evidence="1">FinWhale-01</strain>
    </source>
</reference>
<evidence type="ECO:0000313" key="1">
    <source>
        <dbReference type="EMBL" id="KAB0389543.1"/>
    </source>
</evidence>
<protein>
    <submittedName>
        <fullName evidence="1">Uncharacterized protein</fullName>
    </submittedName>
</protein>
<name>A0A643BNU4_BALPH</name>